<keyword evidence="4 6" id="KW-0408">Iron</keyword>
<feature type="region of interest" description="Disordered" evidence="7">
    <location>
        <begin position="571"/>
        <end position="593"/>
    </location>
</feature>
<dbReference type="SMART" id="SM00729">
    <property type="entry name" value="Elp3"/>
    <property type="match status" value="1"/>
</dbReference>
<feature type="binding site" evidence="6">
    <location>
        <position position="327"/>
    </location>
    <ligand>
        <name>[4Fe-4S] cluster</name>
        <dbReference type="ChEBI" id="CHEBI:49883"/>
        <note>4Fe-4S-S-AdoMet</note>
    </ligand>
</feature>
<name>A0A9W6L8C8_9BACT</name>
<dbReference type="PROSITE" id="PS01278">
    <property type="entry name" value="MTTASE_RADICAL"/>
    <property type="match status" value="1"/>
</dbReference>
<protein>
    <submittedName>
        <fullName evidence="9">UPF0313 protein</fullName>
    </submittedName>
</protein>
<dbReference type="Proteomes" id="UP001144372">
    <property type="component" value="Unassembled WGS sequence"/>
</dbReference>
<keyword evidence="1 6" id="KW-0004">4Fe-4S</keyword>
<evidence type="ECO:0000313" key="9">
    <source>
        <dbReference type="EMBL" id="GLI35517.1"/>
    </source>
</evidence>
<organism evidence="9 10">
    <name type="scientific">Desulforhabdus amnigena</name>
    <dbReference type="NCBI Taxonomy" id="40218"/>
    <lineage>
        <taxon>Bacteria</taxon>
        <taxon>Pseudomonadati</taxon>
        <taxon>Thermodesulfobacteriota</taxon>
        <taxon>Syntrophobacteria</taxon>
        <taxon>Syntrophobacterales</taxon>
        <taxon>Syntrophobacteraceae</taxon>
        <taxon>Desulforhabdus</taxon>
    </lineage>
</organism>
<evidence type="ECO:0000313" key="10">
    <source>
        <dbReference type="Proteomes" id="UP001144372"/>
    </source>
</evidence>
<feature type="binding site" evidence="6">
    <location>
        <position position="320"/>
    </location>
    <ligand>
        <name>[4Fe-4S] cluster</name>
        <dbReference type="ChEBI" id="CHEBI:49883"/>
        <note>4Fe-4S-S-AdoMet</note>
    </ligand>
</feature>
<evidence type="ECO:0000256" key="6">
    <source>
        <dbReference type="HAMAP-Rule" id="MF_01251"/>
    </source>
</evidence>
<dbReference type="GO" id="GO:0005506">
    <property type="term" value="F:iron ion binding"/>
    <property type="evidence" value="ECO:0007669"/>
    <property type="project" value="UniProtKB-UniRule"/>
</dbReference>
<comment type="cofactor">
    <cofactor evidence="6">
        <name>[4Fe-4S] cluster</name>
        <dbReference type="ChEBI" id="CHEBI:49883"/>
    </cofactor>
    <text evidence="6">Binds 1 [4Fe-4S] cluster. The cluster is coordinated with 3 cysteines and an exchangeable S-adenosyl-L-methionine.</text>
</comment>
<keyword evidence="2 6" id="KW-0949">S-adenosyl-L-methionine</keyword>
<feature type="domain" description="Radical SAM core" evidence="8">
    <location>
        <begin position="306"/>
        <end position="560"/>
    </location>
</feature>
<feature type="binding site" evidence="6">
    <location>
        <position position="324"/>
    </location>
    <ligand>
        <name>[4Fe-4S] cluster</name>
        <dbReference type="ChEBI" id="CHEBI:49883"/>
        <note>4Fe-4S-S-AdoMet</note>
    </ligand>
</feature>
<dbReference type="GO" id="GO:0051539">
    <property type="term" value="F:4 iron, 4 sulfur cluster binding"/>
    <property type="evidence" value="ECO:0007669"/>
    <property type="project" value="UniProtKB-KW"/>
</dbReference>
<dbReference type="SFLD" id="SFLDG01082">
    <property type="entry name" value="B12-binding_domain_containing"/>
    <property type="match status" value="1"/>
</dbReference>
<keyword evidence="5 6" id="KW-0411">Iron-sulfur</keyword>
<feature type="compositionally biased region" description="Basic residues" evidence="7">
    <location>
        <begin position="580"/>
        <end position="593"/>
    </location>
</feature>
<dbReference type="Pfam" id="PF04055">
    <property type="entry name" value="Radical_SAM"/>
    <property type="match status" value="1"/>
</dbReference>
<dbReference type="NCBIfam" id="TIGR03904">
    <property type="entry name" value="SAM_YgiQ"/>
    <property type="match status" value="1"/>
</dbReference>
<dbReference type="PANTHER" id="PTHR32331:SF0">
    <property type="entry name" value="UPF0313 PROTEIN YGIQ"/>
    <property type="match status" value="1"/>
</dbReference>
<evidence type="ECO:0000256" key="5">
    <source>
        <dbReference type="ARBA" id="ARBA00023014"/>
    </source>
</evidence>
<keyword evidence="10" id="KW-1185">Reference proteome</keyword>
<sequence length="593" mass="66602">MKVIKNKFLPTTREEVFQRGWDAVDVILVTGDAYVDHPSFGIALIGRWLEAHGYRVAILAQPRYDSPEDFQRFGRPRLFFGISAGNLDSIVANYTGNAKVRDRDDYSPGGNPYFGEEKVKVAKRRPDRATLIYSNLARAAYGNVPVILGGIEASLRRFVHFDYQQAKLRTSLLTDAKADLLVFGMGERAVLEIARRLELGEDLTGIPGTCERLSDKEREARTFDEPPLVLESWDVLRTDVSRFMTVELAVDSHARALSRVPLLQRQQAMWVLQNRPAEPLSVTELDALYTLPFARAPHPSAGDVPAYRMIRHSVTIVRGCSGNCSFCAIARHQGPQVTSRSCESILEEVRCITQMPDFKGTISDLGGPTANLYGTSCAKPSPCSRHDCFYPKVCPHLRVEENAFLELLEKVSLVHGVTHVHVSSGLRMELLLRTPGLLIRLLTHHIPGAMKIAPEHTEPEILRLMHKSGSECLPDFLKKCRDIAAKRGRKILFTPYFISAHPGCTLEDMEMLARKIRKMGLSVRQFQDFTPTPGTLSTAMYVTGLDRDTLKPIHVPRGGKERRTQRLLLEEMRPWEQGKKAKPGRRSSRVPSM</sequence>
<dbReference type="InterPro" id="IPR006638">
    <property type="entry name" value="Elp3/MiaA/NifB-like_rSAM"/>
</dbReference>
<gene>
    <name evidence="9" type="ORF">DAMNIGENAA_29500</name>
</gene>
<dbReference type="SFLD" id="SFLDS00029">
    <property type="entry name" value="Radical_SAM"/>
    <property type="match status" value="1"/>
</dbReference>
<dbReference type="Gene3D" id="3.30.750.210">
    <property type="match status" value="1"/>
</dbReference>
<dbReference type="PROSITE" id="PS51918">
    <property type="entry name" value="RADICAL_SAM"/>
    <property type="match status" value="1"/>
</dbReference>
<evidence type="ECO:0000256" key="2">
    <source>
        <dbReference type="ARBA" id="ARBA00022691"/>
    </source>
</evidence>
<dbReference type="SUPFAM" id="SSF102114">
    <property type="entry name" value="Radical SAM enzymes"/>
    <property type="match status" value="1"/>
</dbReference>
<dbReference type="InterPro" id="IPR007197">
    <property type="entry name" value="rSAM"/>
</dbReference>
<evidence type="ECO:0000256" key="3">
    <source>
        <dbReference type="ARBA" id="ARBA00022723"/>
    </source>
</evidence>
<evidence type="ECO:0000256" key="4">
    <source>
        <dbReference type="ARBA" id="ARBA00023004"/>
    </source>
</evidence>
<dbReference type="EMBL" id="BSDR01000001">
    <property type="protein sequence ID" value="GLI35517.1"/>
    <property type="molecule type" value="Genomic_DNA"/>
</dbReference>
<dbReference type="HAMAP" id="MF_01251">
    <property type="entry name" value="UPF0313"/>
    <property type="match status" value="1"/>
</dbReference>
<dbReference type="Gene3D" id="3.30.750.200">
    <property type="match status" value="1"/>
</dbReference>
<proteinExistence type="inferred from homology"/>
<evidence type="ECO:0000256" key="7">
    <source>
        <dbReference type="SAM" id="MobiDB-lite"/>
    </source>
</evidence>
<comment type="similarity">
    <text evidence="6">Belongs to the UPF0313 family.</text>
</comment>
<dbReference type="InterPro" id="IPR013704">
    <property type="entry name" value="UPF0313_N"/>
</dbReference>
<comment type="caution">
    <text evidence="9">The sequence shown here is derived from an EMBL/GenBank/DDBJ whole genome shotgun (WGS) entry which is preliminary data.</text>
</comment>
<dbReference type="Pfam" id="PF08497">
    <property type="entry name" value="Radical_SAM_N"/>
    <property type="match status" value="1"/>
</dbReference>
<dbReference type="PANTHER" id="PTHR32331">
    <property type="entry name" value="UPF0313 PROTEIN YGIQ"/>
    <property type="match status" value="1"/>
</dbReference>
<evidence type="ECO:0000259" key="8">
    <source>
        <dbReference type="PROSITE" id="PS51918"/>
    </source>
</evidence>
<keyword evidence="3 6" id="KW-0479">Metal-binding</keyword>
<reference evidence="9" key="1">
    <citation type="submission" date="2022-12" db="EMBL/GenBank/DDBJ databases">
        <title>Reference genome sequencing for broad-spectrum identification of bacterial and archaeal isolates by mass spectrometry.</title>
        <authorList>
            <person name="Sekiguchi Y."/>
            <person name="Tourlousse D.M."/>
        </authorList>
    </citation>
    <scope>NUCLEOTIDE SEQUENCE</scope>
    <source>
        <strain evidence="9">ASRB1</strain>
    </source>
</reference>
<dbReference type="SFLD" id="SFLDG01069">
    <property type="entry name" value="UPF0313"/>
    <property type="match status" value="1"/>
</dbReference>
<dbReference type="GO" id="GO:0003824">
    <property type="term" value="F:catalytic activity"/>
    <property type="evidence" value="ECO:0007669"/>
    <property type="project" value="InterPro"/>
</dbReference>
<dbReference type="AlphaFoldDB" id="A0A9W6L8C8"/>
<evidence type="ECO:0000256" key="1">
    <source>
        <dbReference type="ARBA" id="ARBA00022485"/>
    </source>
</evidence>
<accession>A0A9W6L8C8</accession>
<dbReference type="InterPro" id="IPR058240">
    <property type="entry name" value="rSAM_sf"/>
</dbReference>
<dbReference type="InterPro" id="IPR020612">
    <property type="entry name" value="Methylthiotransferase_CS"/>
</dbReference>
<dbReference type="RefSeq" id="WP_281795419.1">
    <property type="nucleotide sequence ID" value="NZ_BSDR01000001.1"/>
</dbReference>
<dbReference type="InterPro" id="IPR022946">
    <property type="entry name" value="UPF0313"/>
</dbReference>